<dbReference type="Gene3D" id="1.20.1250.20">
    <property type="entry name" value="MFS general substrate transporter like domains"/>
    <property type="match status" value="1"/>
</dbReference>
<dbReference type="Proteomes" id="UP000198866">
    <property type="component" value="Unassembled WGS sequence"/>
</dbReference>
<evidence type="ECO:0000313" key="8">
    <source>
        <dbReference type="Proteomes" id="UP000198866"/>
    </source>
</evidence>
<reference evidence="8" key="1">
    <citation type="submission" date="2016-10" db="EMBL/GenBank/DDBJ databases">
        <authorList>
            <person name="Varghese N."/>
            <person name="Submissions S."/>
        </authorList>
    </citation>
    <scope>NUCLEOTIDE SEQUENCE [LARGE SCALE GENOMIC DNA]</scope>
    <source>
        <strain evidence="8">LMG 26031</strain>
    </source>
</reference>
<evidence type="ECO:0000256" key="1">
    <source>
        <dbReference type="ARBA" id="ARBA00004141"/>
    </source>
</evidence>
<dbReference type="SUPFAM" id="SSF103473">
    <property type="entry name" value="MFS general substrate transporter"/>
    <property type="match status" value="1"/>
</dbReference>
<keyword evidence="4 5" id="KW-0472">Membrane</keyword>
<feature type="transmembrane region" description="Helical" evidence="5">
    <location>
        <begin position="267"/>
        <end position="287"/>
    </location>
</feature>
<dbReference type="InterPro" id="IPR005829">
    <property type="entry name" value="Sugar_transporter_CS"/>
</dbReference>
<evidence type="ECO:0000256" key="3">
    <source>
        <dbReference type="ARBA" id="ARBA00022989"/>
    </source>
</evidence>
<evidence type="ECO:0000259" key="6">
    <source>
        <dbReference type="PROSITE" id="PS50850"/>
    </source>
</evidence>
<dbReference type="AlphaFoldDB" id="A0A1H6YUA4"/>
<dbReference type="PANTHER" id="PTHR23508">
    <property type="entry name" value="CARBOXYLIC ACID TRANSPORTER PROTEIN HOMOLOG"/>
    <property type="match status" value="1"/>
</dbReference>
<feature type="domain" description="Major facilitator superfamily (MFS) profile" evidence="6">
    <location>
        <begin position="29"/>
        <end position="448"/>
    </location>
</feature>
<accession>A0A1H6YUA4</accession>
<feature type="transmembrane region" description="Helical" evidence="5">
    <location>
        <begin position="154"/>
        <end position="178"/>
    </location>
</feature>
<evidence type="ECO:0000256" key="2">
    <source>
        <dbReference type="ARBA" id="ARBA00022692"/>
    </source>
</evidence>
<feature type="transmembrane region" description="Helical" evidence="5">
    <location>
        <begin position="362"/>
        <end position="384"/>
    </location>
</feature>
<dbReference type="EMBL" id="FNYE01000010">
    <property type="protein sequence ID" value="SEJ40882.1"/>
    <property type="molecule type" value="Genomic_DNA"/>
</dbReference>
<gene>
    <name evidence="7" type="ORF">SAMN05192539_1010147</name>
</gene>
<dbReference type="InterPro" id="IPR011701">
    <property type="entry name" value="MFS"/>
</dbReference>
<dbReference type="InterPro" id="IPR036259">
    <property type="entry name" value="MFS_trans_sf"/>
</dbReference>
<feature type="transmembrane region" description="Helical" evidence="5">
    <location>
        <begin position="396"/>
        <end position="416"/>
    </location>
</feature>
<feature type="transmembrane region" description="Helical" evidence="5">
    <location>
        <begin position="334"/>
        <end position="350"/>
    </location>
</feature>
<feature type="transmembrane region" description="Helical" evidence="5">
    <location>
        <begin position="184"/>
        <end position="202"/>
    </location>
</feature>
<name>A0A1H6YUA4_9BURK</name>
<dbReference type="STRING" id="667676.SAMN05192539_1010147"/>
<feature type="transmembrane region" description="Helical" evidence="5">
    <location>
        <begin position="59"/>
        <end position="83"/>
    </location>
</feature>
<feature type="transmembrane region" description="Helical" evidence="5">
    <location>
        <begin position="120"/>
        <end position="142"/>
    </location>
</feature>
<dbReference type="Pfam" id="PF07690">
    <property type="entry name" value="MFS_1"/>
    <property type="match status" value="1"/>
</dbReference>
<dbReference type="InterPro" id="IPR020846">
    <property type="entry name" value="MFS_dom"/>
</dbReference>
<feature type="transmembrane region" description="Helical" evidence="5">
    <location>
        <begin position="21"/>
        <end position="39"/>
    </location>
</feature>
<proteinExistence type="predicted"/>
<evidence type="ECO:0000256" key="4">
    <source>
        <dbReference type="ARBA" id="ARBA00023136"/>
    </source>
</evidence>
<dbReference type="GO" id="GO:0005886">
    <property type="term" value="C:plasma membrane"/>
    <property type="evidence" value="ECO:0007669"/>
    <property type="project" value="TreeGrafter"/>
</dbReference>
<dbReference type="CDD" id="cd17316">
    <property type="entry name" value="MFS_SV2_like"/>
    <property type="match status" value="1"/>
</dbReference>
<protein>
    <submittedName>
        <fullName evidence="7">Predicted arabinose efflux permease, MFS family</fullName>
    </submittedName>
</protein>
<evidence type="ECO:0000313" key="7">
    <source>
        <dbReference type="EMBL" id="SEJ40882.1"/>
    </source>
</evidence>
<dbReference type="PROSITE" id="PS50850">
    <property type="entry name" value="MFS"/>
    <property type="match status" value="1"/>
</dbReference>
<evidence type="ECO:0000256" key="5">
    <source>
        <dbReference type="SAM" id="Phobius"/>
    </source>
</evidence>
<feature type="transmembrane region" description="Helical" evidence="5">
    <location>
        <begin position="299"/>
        <end position="322"/>
    </location>
</feature>
<keyword evidence="8" id="KW-1185">Reference proteome</keyword>
<dbReference type="PANTHER" id="PTHR23508:SF10">
    <property type="entry name" value="CARBOXYLIC ACID TRANSPORTER PROTEIN HOMOLOG"/>
    <property type="match status" value="1"/>
</dbReference>
<keyword evidence="2 5" id="KW-0812">Transmembrane</keyword>
<feature type="transmembrane region" description="Helical" evidence="5">
    <location>
        <begin position="422"/>
        <end position="443"/>
    </location>
</feature>
<organism evidence="7 8">
    <name type="scientific">Paraburkholderia diazotrophica</name>
    <dbReference type="NCBI Taxonomy" id="667676"/>
    <lineage>
        <taxon>Bacteria</taxon>
        <taxon>Pseudomonadati</taxon>
        <taxon>Pseudomonadota</taxon>
        <taxon>Betaproteobacteria</taxon>
        <taxon>Burkholderiales</taxon>
        <taxon>Burkholderiaceae</taxon>
        <taxon>Paraburkholderia</taxon>
    </lineage>
</organism>
<dbReference type="RefSeq" id="WP_090866409.1">
    <property type="nucleotide sequence ID" value="NZ_FNYE01000010.1"/>
</dbReference>
<comment type="subcellular location">
    <subcellularLocation>
        <location evidence="1">Membrane</location>
        <topology evidence="1">Multi-pass membrane protein</topology>
    </subcellularLocation>
</comment>
<feature type="transmembrane region" description="Helical" evidence="5">
    <location>
        <begin position="95"/>
        <end position="114"/>
    </location>
</feature>
<keyword evidence="3 5" id="KW-1133">Transmembrane helix</keyword>
<dbReference type="OrthoDB" id="3252866at2"/>
<dbReference type="PROSITE" id="PS00217">
    <property type="entry name" value="SUGAR_TRANSPORT_2"/>
    <property type="match status" value="1"/>
</dbReference>
<sequence>MKQELVIRSAKDVSDFVDEQAGGRSTFLIVMVALGGVFVDAYDFTSLGIGVPALTKTFGLSPIEVGSVTAMMAIGAFIGAIWGGKATDKVGRYKMFLVDLILLVVAALGAALSVNLPMLLVFRFLLGLGVGLDFPVALSFIAEFVNRRKRGAGVNLWQLMWYVAASCTGLIAIPFYFAGFGDDLWRVAVGFGALPALIILILRFKYVKESAPWAAQNLGLAEAARILEATYKIRTRVVQDAAQRVPPLREQAAFGEIFTSRFIKRTILVSVICATQSLEYFAIGFNLPSISQALFGKEFINAIVGAIAFNAFGIVGAVLGVAVTKRMGARRMAIAGYVLVLLSLLALFRLHDALPIEYTGLLVGLMILGHAFGPGAQGMTMAALSYPTRIRGVGTGWGQGMVRVGSITGFYFFPLLVAAVGFYNMIGILMLAPALGLVAALLIKWEPVGATIEESDAQHRTEDAVLEGNM</sequence>
<dbReference type="GO" id="GO:0046943">
    <property type="term" value="F:carboxylic acid transmembrane transporter activity"/>
    <property type="evidence" value="ECO:0007669"/>
    <property type="project" value="TreeGrafter"/>
</dbReference>